<evidence type="ECO:0000256" key="2">
    <source>
        <dbReference type="ARBA" id="ARBA00022692"/>
    </source>
</evidence>
<feature type="transmembrane region" description="Helical" evidence="6">
    <location>
        <begin position="225"/>
        <end position="246"/>
    </location>
</feature>
<dbReference type="InterPro" id="IPR007816">
    <property type="entry name" value="ResB-like_domain"/>
</dbReference>
<dbReference type="InterPro" id="IPR023494">
    <property type="entry name" value="Cyt_c_bgen_Ccs1/CcsB/ResB"/>
</dbReference>
<keyword evidence="5 6" id="KW-0472">Membrane</keyword>
<comment type="caution">
    <text evidence="8">The sequence shown here is derived from an EMBL/GenBank/DDBJ whole genome shotgun (WGS) entry which is preliminary data.</text>
</comment>
<evidence type="ECO:0000256" key="6">
    <source>
        <dbReference type="SAM" id="Phobius"/>
    </source>
</evidence>
<dbReference type="Pfam" id="PF05140">
    <property type="entry name" value="ResB"/>
    <property type="match status" value="1"/>
</dbReference>
<evidence type="ECO:0000256" key="4">
    <source>
        <dbReference type="ARBA" id="ARBA00022989"/>
    </source>
</evidence>
<evidence type="ECO:0000256" key="5">
    <source>
        <dbReference type="ARBA" id="ARBA00023136"/>
    </source>
</evidence>
<feature type="transmembrane region" description="Helical" evidence="6">
    <location>
        <begin position="70"/>
        <end position="88"/>
    </location>
</feature>
<evidence type="ECO:0000259" key="7">
    <source>
        <dbReference type="Pfam" id="PF05140"/>
    </source>
</evidence>
<feature type="transmembrane region" description="Helical" evidence="6">
    <location>
        <begin position="499"/>
        <end position="517"/>
    </location>
</feature>
<comment type="subcellular location">
    <subcellularLocation>
        <location evidence="1">Membrane</location>
        <topology evidence="1">Multi-pass membrane protein</topology>
    </subcellularLocation>
</comment>
<dbReference type="RefSeq" id="WP_378050599.1">
    <property type="nucleotide sequence ID" value="NZ_JBHMDN010000028.1"/>
</dbReference>
<dbReference type="PANTHER" id="PTHR31566">
    <property type="entry name" value="CYTOCHROME C BIOGENESIS PROTEIN CCS1, CHLOROPLASTIC"/>
    <property type="match status" value="1"/>
</dbReference>
<organism evidence="8 9">
    <name type="scientific">Cohnella cellulosilytica</name>
    <dbReference type="NCBI Taxonomy" id="986710"/>
    <lineage>
        <taxon>Bacteria</taxon>
        <taxon>Bacillati</taxon>
        <taxon>Bacillota</taxon>
        <taxon>Bacilli</taxon>
        <taxon>Bacillales</taxon>
        <taxon>Paenibacillaceae</taxon>
        <taxon>Cohnella</taxon>
    </lineage>
</organism>
<gene>
    <name evidence="8" type="ORF">ACFQMJ_02150</name>
</gene>
<keyword evidence="4 6" id="KW-1133">Transmembrane helix</keyword>
<dbReference type="Proteomes" id="UP001596378">
    <property type="component" value="Unassembled WGS sequence"/>
</dbReference>
<name>A0ABW2F2N9_9BACL</name>
<evidence type="ECO:0000256" key="3">
    <source>
        <dbReference type="ARBA" id="ARBA00022748"/>
    </source>
</evidence>
<evidence type="ECO:0000313" key="8">
    <source>
        <dbReference type="EMBL" id="MFC7147323.1"/>
    </source>
</evidence>
<keyword evidence="3" id="KW-0201">Cytochrome c-type biogenesis</keyword>
<proteinExistence type="predicted"/>
<keyword evidence="9" id="KW-1185">Reference proteome</keyword>
<reference evidence="9" key="1">
    <citation type="journal article" date="2019" name="Int. J. Syst. Evol. Microbiol.">
        <title>The Global Catalogue of Microorganisms (GCM) 10K type strain sequencing project: providing services to taxonomists for standard genome sequencing and annotation.</title>
        <authorList>
            <consortium name="The Broad Institute Genomics Platform"/>
            <consortium name="The Broad Institute Genome Sequencing Center for Infectious Disease"/>
            <person name="Wu L."/>
            <person name="Ma J."/>
        </authorList>
    </citation>
    <scope>NUCLEOTIDE SEQUENCE [LARGE SCALE GENOMIC DNA]</scope>
    <source>
        <strain evidence="9">KCTC 12907</strain>
    </source>
</reference>
<protein>
    <submittedName>
        <fullName evidence="8">Cytochrome c biogenesis protein ResB</fullName>
    </submittedName>
</protein>
<feature type="transmembrane region" description="Helical" evidence="6">
    <location>
        <begin position="130"/>
        <end position="152"/>
    </location>
</feature>
<accession>A0ABW2F2N9</accession>
<sequence>MFQNTKCECGHQNPVGTVLCESCGKPLDEALLQDKNALLEMRYDGVARRSQKANPQLIDRIWNFFSSVKIAVYLIVITLIGAAFGTILQQESTIINLTERSEFTAFYKEQYGTFGVVYHALGLSRTYESWWFIGLLVMIGTSLVVCSLDRVLPLYRALSKQQIRKHLQFINRQHVVYSGDLAQDQSEEQWLDGFAQQLKRRRYRVWREDGALLAEKNRFSRWGPYINHIGLIIFLLSVLGRSIPAWHMDQYLTLYEGETRQIPGTNYYLKNDKFTIDYYSDEELASNQKGTKVAKLYETKARLYECTDACDDPTREPVLTEIKQHDIRVNSALAYKGLKVYQNSFQEKVRFISVHPTLKDTAGDSAIGAFDLRMDHPDEEYRIGEYTLKLVDYYPDFGLDEQTRPMTKSRDPNNPAFVFRIMGPDVQEKGEVYIYFPMPSEKSKYYESILNESFKQRGDSSGRFSIQVENPIVDGQMNNIEYSAYTTYLNIRMDRAMPYVWIGAAISMIGLIMGFYWQHRRIWLRIDGGKLSLGGHTNKNTYGLRADVAGALGKTGISVDPKALDNRRNER</sequence>
<dbReference type="PANTHER" id="PTHR31566:SF0">
    <property type="entry name" value="CYTOCHROME C BIOGENESIS PROTEIN CCS1, CHLOROPLASTIC"/>
    <property type="match status" value="1"/>
</dbReference>
<evidence type="ECO:0000256" key="1">
    <source>
        <dbReference type="ARBA" id="ARBA00004141"/>
    </source>
</evidence>
<evidence type="ECO:0000313" key="9">
    <source>
        <dbReference type="Proteomes" id="UP001596378"/>
    </source>
</evidence>
<keyword evidence="2 6" id="KW-0812">Transmembrane</keyword>
<dbReference type="EMBL" id="JBHTAI010000001">
    <property type="protein sequence ID" value="MFC7147323.1"/>
    <property type="molecule type" value="Genomic_DNA"/>
</dbReference>
<feature type="domain" description="ResB-like" evidence="7">
    <location>
        <begin position="68"/>
        <end position="548"/>
    </location>
</feature>